<proteinExistence type="predicted"/>
<protein>
    <submittedName>
        <fullName evidence="2">Uncharacterized protein</fullName>
    </submittedName>
</protein>
<dbReference type="Proteomes" id="UP000249682">
    <property type="component" value="Chromosome"/>
</dbReference>
<feature type="region of interest" description="Disordered" evidence="1">
    <location>
        <begin position="56"/>
        <end position="100"/>
    </location>
</feature>
<accession>A0AAD0KTS6</accession>
<organism evidence="2 3">
    <name type="scientific">Mycobacterium leprae</name>
    <dbReference type="NCBI Taxonomy" id="1769"/>
    <lineage>
        <taxon>Bacteria</taxon>
        <taxon>Bacillati</taxon>
        <taxon>Actinomycetota</taxon>
        <taxon>Actinomycetes</taxon>
        <taxon>Mycobacteriales</taxon>
        <taxon>Mycobacteriaceae</taxon>
        <taxon>Mycobacterium</taxon>
    </lineage>
</organism>
<gene>
    <name evidence="2" type="ORF">DIJ64_01410</name>
</gene>
<feature type="compositionally biased region" description="Low complexity" evidence="1">
    <location>
        <begin position="82"/>
        <end position="93"/>
    </location>
</feature>
<dbReference type="EMBL" id="CP029543">
    <property type="protein sequence ID" value="AWV47230.1"/>
    <property type="molecule type" value="Genomic_DNA"/>
</dbReference>
<name>A0AAD0KTS6_MYCLR</name>
<evidence type="ECO:0000313" key="3">
    <source>
        <dbReference type="Proteomes" id="UP000249682"/>
    </source>
</evidence>
<sequence>MDTMVETTVSSASSNLLILYVNLANLLNYEDGNWSSAMSFMTGIASGGLIPVDARDAASAAGSPRTSPERRGRPASGVAHTGIGPMPIAAGGIEQFSRPT</sequence>
<reference evidence="2 3" key="1">
    <citation type="submission" date="2018-05" db="EMBL/GenBank/DDBJ databases">
        <title>Evolution of small genomes with special reference to Mycobacterium leprae.</title>
        <authorList>
            <person name="Mohanty P.S."/>
            <person name="Bansal A.K."/>
            <person name="Gupta U.D."/>
            <person name="Naaz F."/>
            <person name="Dwivedi V.D."/>
            <person name="Singh H."/>
            <person name="Gupta G."/>
            <person name="Sharma S."/>
            <person name="Arora M."/>
        </authorList>
    </citation>
    <scope>NUCLEOTIDE SEQUENCE [LARGE SCALE GENOMIC DNA]</scope>
    <source>
        <strain evidence="2 3">MRHRU-235-G</strain>
    </source>
</reference>
<evidence type="ECO:0000313" key="2">
    <source>
        <dbReference type="EMBL" id="AWV47230.1"/>
    </source>
</evidence>
<evidence type="ECO:0000256" key="1">
    <source>
        <dbReference type="SAM" id="MobiDB-lite"/>
    </source>
</evidence>
<dbReference type="AlphaFoldDB" id="A0AAD0KTS6"/>